<evidence type="ECO:0000313" key="2">
    <source>
        <dbReference type="Proteomes" id="UP000672602"/>
    </source>
</evidence>
<organism evidence="1 2">
    <name type="scientific">Marivibrio halodurans</name>
    <dbReference type="NCBI Taxonomy" id="2039722"/>
    <lineage>
        <taxon>Bacteria</taxon>
        <taxon>Pseudomonadati</taxon>
        <taxon>Pseudomonadota</taxon>
        <taxon>Alphaproteobacteria</taxon>
        <taxon>Rhodospirillales</taxon>
        <taxon>Rhodospirillaceae</taxon>
        <taxon>Marivibrio</taxon>
    </lineage>
</organism>
<dbReference type="SUPFAM" id="SSF55961">
    <property type="entry name" value="Bet v1-like"/>
    <property type="match status" value="1"/>
</dbReference>
<dbReference type="InterPro" id="IPR010419">
    <property type="entry name" value="CO_DH_gsu"/>
</dbReference>
<accession>A0A8J7S1E5</accession>
<dbReference type="RefSeq" id="WP_210681431.1">
    <property type="nucleotide sequence ID" value="NZ_JAGMWN010000003.1"/>
</dbReference>
<sequence>MALEMSGSIVLPAERRVVWEALNDPEVLKACIPGCEALEKVDETSFEARARLKIGPIRASFKGHVELSEIVPPSGYVITGSGDGGVAGHASGSARVDLHEAEDGTQLVYSVESRVGGKIAQLGARLINGVAKRYADEFFTCFAKQIG</sequence>
<dbReference type="InterPro" id="IPR023393">
    <property type="entry name" value="START-like_dom_sf"/>
</dbReference>
<dbReference type="PANTHER" id="PTHR38588">
    <property type="entry name" value="BLL0334 PROTEIN"/>
    <property type="match status" value="1"/>
</dbReference>
<proteinExistence type="predicted"/>
<dbReference type="EMBL" id="JAGMWN010000003">
    <property type="protein sequence ID" value="MBP5856843.1"/>
    <property type="molecule type" value="Genomic_DNA"/>
</dbReference>
<dbReference type="Pfam" id="PF06240">
    <property type="entry name" value="COXG"/>
    <property type="match status" value="1"/>
</dbReference>
<reference evidence="1" key="1">
    <citation type="submission" date="2021-04" db="EMBL/GenBank/DDBJ databases">
        <authorList>
            <person name="Zhang D.-C."/>
        </authorList>
    </citation>
    <scope>NUCLEOTIDE SEQUENCE</scope>
    <source>
        <strain evidence="1">CGMCC 1.15697</strain>
    </source>
</reference>
<name>A0A8J7S1E5_9PROT</name>
<dbReference type="AlphaFoldDB" id="A0A8J7S1E5"/>
<comment type="caution">
    <text evidence="1">The sequence shown here is derived from an EMBL/GenBank/DDBJ whole genome shotgun (WGS) entry which is preliminary data.</text>
</comment>
<dbReference type="CDD" id="cd05018">
    <property type="entry name" value="CoxG"/>
    <property type="match status" value="1"/>
</dbReference>
<protein>
    <submittedName>
        <fullName evidence="1">Carbon monoxide dehydrogenase subunit G</fullName>
    </submittedName>
</protein>
<dbReference type="Gene3D" id="3.30.530.20">
    <property type="match status" value="1"/>
</dbReference>
<evidence type="ECO:0000313" key="1">
    <source>
        <dbReference type="EMBL" id="MBP5856843.1"/>
    </source>
</evidence>
<keyword evidence="2" id="KW-1185">Reference proteome</keyword>
<dbReference type="Proteomes" id="UP000672602">
    <property type="component" value="Unassembled WGS sequence"/>
</dbReference>
<dbReference type="PANTHER" id="PTHR38588:SF1">
    <property type="entry name" value="BLL0334 PROTEIN"/>
    <property type="match status" value="1"/>
</dbReference>
<gene>
    <name evidence="1" type="ORF">KAJ83_07480</name>
</gene>